<accession>A0A4Q0SJ26</accession>
<comment type="caution">
    <text evidence="1">The sequence shown here is derived from an EMBL/GenBank/DDBJ whole genome shotgun (WGS) entry which is preliminary data.</text>
</comment>
<sequence length="97" mass="10463">MAGQSGCRLEEKLLRAPHAECFPGKARMPFGSICGGLDGALETDVSPDDVLRRAGHGGVERIRNATESLFFMLFFSLEQASCELLGRDYTGEGILGK</sequence>
<name>A0A4Q0SJ26_9BRAD</name>
<dbReference type="EMBL" id="LBJM01000061">
    <property type="protein sequence ID" value="RXH38269.1"/>
    <property type="molecule type" value="Genomic_DNA"/>
</dbReference>
<organism evidence="1 2">
    <name type="scientific">Bradyrhizobium zhanjiangense</name>
    <dbReference type="NCBI Taxonomy" id="1325107"/>
    <lineage>
        <taxon>Bacteria</taxon>
        <taxon>Pseudomonadati</taxon>
        <taxon>Pseudomonadota</taxon>
        <taxon>Alphaproteobacteria</taxon>
        <taxon>Hyphomicrobiales</taxon>
        <taxon>Nitrobacteraceae</taxon>
        <taxon>Bradyrhizobium</taxon>
    </lineage>
</organism>
<gene>
    <name evidence="1" type="ORF">XH94_22625</name>
</gene>
<evidence type="ECO:0000313" key="1">
    <source>
        <dbReference type="EMBL" id="RXH38269.1"/>
    </source>
</evidence>
<dbReference type="AlphaFoldDB" id="A0A4Q0SJ26"/>
<dbReference type="Proteomes" id="UP000290565">
    <property type="component" value="Unassembled WGS sequence"/>
</dbReference>
<evidence type="ECO:0000313" key="2">
    <source>
        <dbReference type="Proteomes" id="UP000290565"/>
    </source>
</evidence>
<proteinExistence type="predicted"/>
<protein>
    <submittedName>
        <fullName evidence="1">Uncharacterized protein</fullName>
    </submittedName>
</protein>
<reference evidence="1 2" key="1">
    <citation type="submission" date="2015-04" db="EMBL/GenBank/DDBJ databases">
        <title>Comparative genomics of rhizobia nodulating Arachis hypogaea in China.</title>
        <authorList>
            <person name="Li Y."/>
        </authorList>
    </citation>
    <scope>NUCLEOTIDE SEQUENCE [LARGE SCALE GENOMIC DNA]</scope>
    <source>
        <strain evidence="1 2">CCBAU 51787</strain>
    </source>
</reference>